<dbReference type="EMBL" id="JAUSRB010000004">
    <property type="protein sequence ID" value="MDP9870325.1"/>
    <property type="molecule type" value="Genomic_DNA"/>
</dbReference>
<accession>A0ABT9RPP4</accession>
<evidence type="ECO:0000313" key="1">
    <source>
        <dbReference type="EMBL" id="MDP9870325.1"/>
    </source>
</evidence>
<evidence type="ECO:0000313" key="2">
    <source>
        <dbReference type="Proteomes" id="UP001230426"/>
    </source>
</evidence>
<name>A0ABT9RPP4_9ACTN</name>
<sequence>MPWILNEDAAIKAKLSGIQASSAAGPATVPARFTTPEPENTSMTYPVIVLTRTAVTRASDRERRGFTDFRYIQEGRPMPGPDDRWGYYGDRPIPYNIDYQVSVLTRLQAQQSELMARLARGDLLPERGGYIHIEPMGVIASLDLLGGPELSSQVDSHGKRLFSVNYVVRVFTEFSPYEVKRFEAVEKVTGKINDFDYQSDRDGAVVGSFTAPEV</sequence>
<comment type="caution">
    <text evidence="1">The sequence shown here is derived from an EMBL/GenBank/DDBJ whole genome shotgun (WGS) entry which is preliminary data.</text>
</comment>
<gene>
    <name evidence="1" type="ORF">J2S55_009663</name>
</gene>
<dbReference type="Proteomes" id="UP001230426">
    <property type="component" value="Unassembled WGS sequence"/>
</dbReference>
<organism evidence="1 2">
    <name type="scientific">Streptosporangium brasiliense</name>
    <dbReference type="NCBI Taxonomy" id="47480"/>
    <lineage>
        <taxon>Bacteria</taxon>
        <taxon>Bacillati</taxon>
        <taxon>Actinomycetota</taxon>
        <taxon>Actinomycetes</taxon>
        <taxon>Streptosporangiales</taxon>
        <taxon>Streptosporangiaceae</taxon>
        <taxon>Streptosporangium</taxon>
    </lineage>
</organism>
<dbReference type="RefSeq" id="WP_306876185.1">
    <property type="nucleotide sequence ID" value="NZ_JAUSRB010000004.1"/>
</dbReference>
<protein>
    <submittedName>
        <fullName evidence="1">Uncharacterized protein</fullName>
    </submittedName>
</protein>
<reference evidence="1 2" key="1">
    <citation type="submission" date="2023-07" db="EMBL/GenBank/DDBJ databases">
        <title>Sequencing the genomes of 1000 actinobacteria strains.</title>
        <authorList>
            <person name="Klenk H.-P."/>
        </authorList>
    </citation>
    <scope>NUCLEOTIDE SEQUENCE [LARGE SCALE GENOMIC DNA]</scope>
    <source>
        <strain evidence="1 2">DSM 44109</strain>
    </source>
</reference>
<keyword evidence="2" id="KW-1185">Reference proteome</keyword>
<proteinExistence type="predicted"/>